<evidence type="ECO:0000313" key="1">
    <source>
        <dbReference type="EMBL" id="KAK1359508.1"/>
    </source>
</evidence>
<sequence>MNLTEGSRNGDQQGFKCSGKACRSTAGGVIADCVALCCCPCAVVNILTLAFVKVPYKVGRKCLRRMWKKRKLHVDYKEGEREREVSLGWKKEIIERLERREIWEIEEEAERVWEELYEQLGHVGFGRVSFTHDFQYSSDNNLKT</sequence>
<dbReference type="EMBL" id="JAUIZM010000010">
    <property type="protein sequence ID" value="KAK1359508.1"/>
    <property type="molecule type" value="Genomic_DNA"/>
</dbReference>
<dbReference type="PANTHER" id="PTHR33264:SF6">
    <property type="entry name" value="OS01G0638800 PROTEIN"/>
    <property type="match status" value="1"/>
</dbReference>
<name>A0AAD8M4Z3_9APIA</name>
<proteinExistence type="predicted"/>
<accession>A0AAD8M4Z3</accession>
<organism evidence="1 2">
    <name type="scientific">Heracleum sosnowskyi</name>
    <dbReference type="NCBI Taxonomy" id="360622"/>
    <lineage>
        <taxon>Eukaryota</taxon>
        <taxon>Viridiplantae</taxon>
        <taxon>Streptophyta</taxon>
        <taxon>Embryophyta</taxon>
        <taxon>Tracheophyta</taxon>
        <taxon>Spermatophyta</taxon>
        <taxon>Magnoliopsida</taxon>
        <taxon>eudicotyledons</taxon>
        <taxon>Gunneridae</taxon>
        <taxon>Pentapetalae</taxon>
        <taxon>asterids</taxon>
        <taxon>campanulids</taxon>
        <taxon>Apiales</taxon>
        <taxon>Apiaceae</taxon>
        <taxon>Apioideae</taxon>
        <taxon>apioid superclade</taxon>
        <taxon>Tordylieae</taxon>
        <taxon>Tordyliinae</taxon>
        <taxon>Heracleum</taxon>
    </lineage>
</organism>
<reference evidence="1" key="1">
    <citation type="submission" date="2023-02" db="EMBL/GenBank/DDBJ databases">
        <title>Genome of toxic invasive species Heracleum sosnowskyi carries increased number of genes despite the absence of recent whole-genome duplications.</title>
        <authorList>
            <person name="Schelkunov M."/>
            <person name="Shtratnikova V."/>
            <person name="Makarenko M."/>
            <person name="Klepikova A."/>
            <person name="Omelchenko D."/>
            <person name="Novikova G."/>
            <person name="Obukhova E."/>
            <person name="Bogdanov V."/>
            <person name="Penin A."/>
            <person name="Logacheva M."/>
        </authorList>
    </citation>
    <scope>NUCLEOTIDE SEQUENCE</scope>
    <source>
        <strain evidence="1">Hsosn_3</strain>
        <tissue evidence="1">Leaf</tissue>
    </source>
</reference>
<dbReference type="PANTHER" id="PTHR33264">
    <property type="entry name" value="EXPRESSED PROTEIN"/>
    <property type="match status" value="1"/>
</dbReference>
<gene>
    <name evidence="1" type="ORF">POM88_043982</name>
</gene>
<reference evidence="1" key="2">
    <citation type="submission" date="2023-05" db="EMBL/GenBank/DDBJ databases">
        <authorList>
            <person name="Schelkunov M.I."/>
        </authorList>
    </citation>
    <scope>NUCLEOTIDE SEQUENCE</scope>
    <source>
        <strain evidence="1">Hsosn_3</strain>
        <tissue evidence="1">Leaf</tissue>
    </source>
</reference>
<dbReference type="AlphaFoldDB" id="A0AAD8M4Z3"/>
<comment type="caution">
    <text evidence="1">The sequence shown here is derived from an EMBL/GenBank/DDBJ whole genome shotgun (WGS) entry which is preliminary data.</text>
</comment>
<keyword evidence="2" id="KW-1185">Reference proteome</keyword>
<dbReference type="Proteomes" id="UP001237642">
    <property type="component" value="Unassembled WGS sequence"/>
</dbReference>
<protein>
    <submittedName>
        <fullName evidence="1">Chromo domain-containing protein</fullName>
    </submittedName>
</protein>
<evidence type="ECO:0000313" key="2">
    <source>
        <dbReference type="Proteomes" id="UP001237642"/>
    </source>
</evidence>